<dbReference type="Proteomes" id="UP000262004">
    <property type="component" value="Chromosome"/>
</dbReference>
<dbReference type="KEGG" id="htl:HPTL_2048"/>
<reference evidence="4 5" key="1">
    <citation type="submission" date="2018-04" db="EMBL/GenBank/DDBJ databases">
        <title>Complete genome sequence of Hydrogenophilus thermoluteolus TH-1.</title>
        <authorList>
            <person name="Arai H."/>
        </authorList>
    </citation>
    <scope>NUCLEOTIDE SEQUENCE [LARGE SCALE GENOMIC DNA]</scope>
    <source>
        <strain evidence="4 5">TH-1</strain>
    </source>
</reference>
<feature type="region of interest" description="Disordered" evidence="1">
    <location>
        <begin position="70"/>
        <end position="129"/>
    </location>
</feature>
<accession>A0A2Z6E1C8</accession>
<dbReference type="Gene3D" id="3.30.70.1070">
    <property type="entry name" value="Sporulation related repeat"/>
    <property type="match status" value="1"/>
</dbReference>
<feature type="domain" description="SPOR" evidence="3">
    <location>
        <begin position="129"/>
        <end position="208"/>
    </location>
</feature>
<dbReference type="RefSeq" id="WP_119335941.1">
    <property type="nucleotide sequence ID" value="NZ_AP018558.1"/>
</dbReference>
<dbReference type="PANTHER" id="PTHR38687">
    <property type="entry name" value="CELL DIVISION PROTEIN DEDD-RELATED"/>
    <property type="match status" value="1"/>
</dbReference>
<keyword evidence="2" id="KW-0472">Membrane</keyword>
<dbReference type="GO" id="GO:0030428">
    <property type="term" value="C:cell septum"/>
    <property type="evidence" value="ECO:0007669"/>
    <property type="project" value="TreeGrafter"/>
</dbReference>
<dbReference type="GO" id="GO:0032506">
    <property type="term" value="P:cytokinetic process"/>
    <property type="evidence" value="ECO:0007669"/>
    <property type="project" value="TreeGrafter"/>
</dbReference>
<keyword evidence="4" id="KW-0132">Cell division</keyword>
<dbReference type="Pfam" id="PF05036">
    <property type="entry name" value="SPOR"/>
    <property type="match status" value="1"/>
</dbReference>
<dbReference type="InterPro" id="IPR007730">
    <property type="entry name" value="SPOR-like_dom"/>
</dbReference>
<dbReference type="PROSITE" id="PS51724">
    <property type="entry name" value="SPOR"/>
    <property type="match status" value="1"/>
</dbReference>
<dbReference type="GO" id="GO:0032153">
    <property type="term" value="C:cell division site"/>
    <property type="evidence" value="ECO:0007669"/>
    <property type="project" value="TreeGrafter"/>
</dbReference>
<dbReference type="GO" id="GO:0042834">
    <property type="term" value="F:peptidoglycan binding"/>
    <property type="evidence" value="ECO:0007669"/>
    <property type="project" value="InterPro"/>
</dbReference>
<keyword evidence="5" id="KW-1185">Reference proteome</keyword>
<evidence type="ECO:0000256" key="1">
    <source>
        <dbReference type="SAM" id="MobiDB-lite"/>
    </source>
</evidence>
<keyword evidence="4" id="KW-0131">Cell cycle</keyword>
<proteinExistence type="predicted"/>
<protein>
    <submittedName>
        <fullName evidence="4">Cell division protein</fullName>
    </submittedName>
</protein>
<evidence type="ECO:0000313" key="5">
    <source>
        <dbReference type="Proteomes" id="UP000262004"/>
    </source>
</evidence>
<evidence type="ECO:0000259" key="3">
    <source>
        <dbReference type="PROSITE" id="PS51724"/>
    </source>
</evidence>
<gene>
    <name evidence="4" type="ORF">HPTL_2048</name>
</gene>
<dbReference type="AlphaFoldDB" id="A0A2Z6E1C8"/>
<evidence type="ECO:0000313" key="4">
    <source>
        <dbReference type="EMBL" id="BBD78302.1"/>
    </source>
</evidence>
<dbReference type="InterPro" id="IPR036680">
    <property type="entry name" value="SPOR-like_sf"/>
</dbReference>
<keyword evidence="2" id="KW-0812">Transmembrane</keyword>
<feature type="compositionally biased region" description="Low complexity" evidence="1">
    <location>
        <begin position="87"/>
        <end position="103"/>
    </location>
</feature>
<sequence>MNVARIAARTQPPRPQWGGTLVGLLLGIALGAMLALAAAWYVTRHSPFRTQSAPTVTPSEIPKEILGMLRSQNGGAPTEPNPPQSVATQPGSAPLAAAALEPAATPPVATPNATSSITGPVPPAPSAPPAANERWFWQVGAFGSEQEANRVRAELALLGLTSHVEPTRMDDGRTLYRVRVGPYPSQQAAQAVRNRLQGAGYQPVMVRG</sequence>
<dbReference type="OrthoDB" id="5296040at2"/>
<organism evidence="4 5">
    <name type="scientific">Hydrogenophilus thermoluteolus</name>
    <name type="common">Pseudomonas hydrogenothermophila</name>
    <dbReference type="NCBI Taxonomy" id="297"/>
    <lineage>
        <taxon>Bacteria</taxon>
        <taxon>Pseudomonadati</taxon>
        <taxon>Pseudomonadota</taxon>
        <taxon>Hydrogenophilia</taxon>
        <taxon>Hydrogenophilales</taxon>
        <taxon>Hydrogenophilaceae</taxon>
        <taxon>Hydrogenophilus</taxon>
    </lineage>
</organism>
<dbReference type="InterPro" id="IPR052521">
    <property type="entry name" value="Cell_div_SPOR-domain"/>
</dbReference>
<dbReference type="SUPFAM" id="SSF110997">
    <property type="entry name" value="Sporulation related repeat"/>
    <property type="match status" value="1"/>
</dbReference>
<feature type="transmembrane region" description="Helical" evidence="2">
    <location>
        <begin position="21"/>
        <end position="42"/>
    </location>
</feature>
<keyword evidence="2" id="KW-1133">Transmembrane helix</keyword>
<evidence type="ECO:0000256" key="2">
    <source>
        <dbReference type="SAM" id="Phobius"/>
    </source>
</evidence>
<dbReference type="PANTHER" id="PTHR38687:SF1">
    <property type="entry name" value="CELL DIVISION PROTEIN DEDD"/>
    <property type="match status" value="1"/>
</dbReference>
<dbReference type="EMBL" id="AP018558">
    <property type="protein sequence ID" value="BBD78302.1"/>
    <property type="molecule type" value="Genomic_DNA"/>
</dbReference>
<name>A0A2Z6E1C8_HYDTE</name>